<proteinExistence type="predicted"/>
<keyword evidence="1" id="KW-1133">Transmembrane helix</keyword>
<evidence type="ECO:0000256" key="1">
    <source>
        <dbReference type="SAM" id="Phobius"/>
    </source>
</evidence>
<feature type="transmembrane region" description="Helical" evidence="1">
    <location>
        <begin position="51"/>
        <end position="71"/>
    </location>
</feature>
<comment type="caution">
    <text evidence="2">The sequence shown here is derived from an EMBL/GenBank/DDBJ whole genome shotgun (WGS) entry which is preliminary data.</text>
</comment>
<sequence length="104" mass="11257">MVGITLFILSIIFYRFPATYLWADILAIIAALICGWEMVVGAVRGIWAGKFNVAELITLAIIASFIIGEYLVAAEVALIMTLGGAIVHNIGFTAVVLNSMRLVR</sequence>
<evidence type="ECO:0000313" key="3">
    <source>
        <dbReference type="Proteomes" id="UP000285138"/>
    </source>
</evidence>
<dbReference type="AlphaFoldDB" id="A0A424YA79"/>
<keyword evidence="1" id="KW-0812">Transmembrane</keyword>
<gene>
    <name evidence="2" type="ORF">D5R97_09315</name>
</gene>
<feature type="transmembrane region" description="Helical" evidence="1">
    <location>
        <begin position="77"/>
        <end position="97"/>
    </location>
</feature>
<dbReference type="Proteomes" id="UP000285138">
    <property type="component" value="Unassembled WGS sequence"/>
</dbReference>
<evidence type="ECO:0000313" key="2">
    <source>
        <dbReference type="EMBL" id="RQD73478.1"/>
    </source>
</evidence>
<accession>A0A424YA79</accession>
<reference evidence="2 3" key="1">
    <citation type="submission" date="2018-08" db="EMBL/GenBank/DDBJ databases">
        <title>The metabolism and importance of syntrophic acetate oxidation coupled to methane or sulfide production in haloalkaline environments.</title>
        <authorList>
            <person name="Timmers P.H.A."/>
            <person name="Vavourakis C.D."/>
            <person name="Sorokin D.Y."/>
            <person name="Sinninghe Damste J.S."/>
            <person name="Muyzer G."/>
            <person name="Stams A.J.M."/>
            <person name="Plugge C.M."/>
        </authorList>
    </citation>
    <scope>NUCLEOTIDE SEQUENCE [LARGE SCALE GENOMIC DNA]</scope>
    <source>
        <strain evidence="2">MSAO_Bac1</strain>
    </source>
</reference>
<name>A0A424YA79_9FIRM</name>
<protein>
    <submittedName>
        <fullName evidence="2">Uncharacterized protein</fullName>
    </submittedName>
</protein>
<dbReference type="EMBL" id="QZAA01000254">
    <property type="protein sequence ID" value="RQD73478.1"/>
    <property type="molecule type" value="Genomic_DNA"/>
</dbReference>
<keyword evidence="1" id="KW-0472">Membrane</keyword>
<organism evidence="2 3">
    <name type="scientific">Candidatus Syntrophonatronum acetioxidans</name>
    <dbReference type="NCBI Taxonomy" id="1795816"/>
    <lineage>
        <taxon>Bacteria</taxon>
        <taxon>Bacillati</taxon>
        <taxon>Bacillota</taxon>
        <taxon>Clostridia</taxon>
        <taxon>Eubacteriales</taxon>
        <taxon>Syntrophomonadaceae</taxon>
        <taxon>Candidatus Syntrophonatronum</taxon>
    </lineage>
</organism>
<feature type="transmembrane region" description="Helical" evidence="1">
    <location>
        <begin position="20"/>
        <end position="39"/>
    </location>
</feature>